<feature type="compositionally biased region" description="Low complexity" evidence="1">
    <location>
        <begin position="114"/>
        <end position="124"/>
    </location>
</feature>
<evidence type="ECO:0000313" key="3">
    <source>
        <dbReference type="Proteomes" id="UP000625682"/>
    </source>
</evidence>
<evidence type="ECO:0000256" key="1">
    <source>
        <dbReference type="SAM" id="MobiDB-lite"/>
    </source>
</evidence>
<sequence length="149" mass="15294">MRVLADGSDPEAAERQARWLREELAELEVDSLPPLAGSESVPGVKGDAEVVGELLVTLAQPPQLLTGAGAGIVRGADGVAGPADDAGAYEYLLKRFSDGGRRSGSVVAVGPAVGYAKSSPARHGSASRRGRRGWGCPKFADPDDPATDS</sequence>
<reference evidence="2" key="1">
    <citation type="journal article" date="2014" name="Int. J. Syst. Evol. Microbiol.">
        <title>Complete genome sequence of Corynebacterium casei LMG S-19264T (=DSM 44701T), isolated from a smear-ripened cheese.</title>
        <authorList>
            <consortium name="US DOE Joint Genome Institute (JGI-PGF)"/>
            <person name="Walter F."/>
            <person name="Albersmeier A."/>
            <person name="Kalinowski J."/>
            <person name="Ruckert C."/>
        </authorList>
    </citation>
    <scope>NUCLEOTIDE SEQUENCE</scope>
    <source>
        <strain evidence="2">CGMCC 4.7272</strain>
    </source>
</reference>
<proteinExistence type="predicted"/>
<name>A0A917PCY6_9ACTN</name>
<gene>
    <name evidence="2" type="ORF">GCM10012282_80370</name>
</gene>
<dbReference type="Proteomes" id="UP000625682">
    <property type="component" value="Unassembled WGS sequence"/>
</dbReference>
<protein>
    <submittedName>
        <fullName evidence="2">Uncharacterized protein</fullName>
    </submittedName>
</protein>
<evidence type="ECO:0000313" key="2">
    <source>
        <dbReference type="EMBL" id="GGJ71428.1"/>
    </source>
</evidence>
<dbReference type="AlphaFoldDB" id="A0A917PCY6"/>
<feature type="region of interest" description="Disordered" evidence="1">
    <location>
        <begin position="114"/>
        <end position="149"/>
    </location>
</feature>
<reference evidence="2" key="2">
    <citation type="submission" date="2020-09" db="EMBL/GenBank/DDBJ databases">
        <authorList>
            <person name="Sun Q."/>
            <person name="Zhou Y."/>
        </authorList>
    </citation>
    <scope>NUCLEOTIDE SEQUENCE</scope>
    <source>
        <strain evidence="2">CGMCC 4.7272</strain>
    </source>
</reference>
<comment type="caution">
    <text evidence="2">The sequence shown here is derived from an EMBL/GenBank/DDBJ whole genome shotgun (WGS) entry which is preliminary data.</text>
</comment>
<organism evidence="2 3">
    <name type="scientific">Streptomyces lacrimifluminis</name>
    <dbReference type="NCBI Taxonomy" id="1500077"/>
    <lineage>
        <taxon>Bacteria</taxon>
        <taxon>Bacillati</taxon>
        <taxon>Actinomycetota</taxon>
        <taxon>Actinomycetes</taxon>
        <taxon>Kitasatosporales</taxon>
        <taxon>Streptomycetaceae</taxon>
        <taxon>Streptomyces</taxon>
    </lineage>
</organism>
<accession>A0A917PCY6</accession>
<dbReference type="EMBL" id="BMMU01000069">
    <property type="protein sequence ID" value="GGJ71428.1"/>
    <property type="molecule type" value="Genomic_DNA"/>
</dbReference>
<keyword evidence="3" id="KW-1185">Reference proteome</keyword>